<accession>A0A248TPX6</accession>
<keyword evidence="1" id="KW-0614">Plasmid</keyword>
<organism evidence="1 2">
    <name type="scientific">Cytobacillus kochii</name>
    <dbReference type="NCBI Taxonomy" id="859143"/>
    <lineage>
        <taxon>Bacteria</taxon>
        <taxon>Bacillati</taxon>
        <taxon>Bacillota</taxon>
        <taxon>Bacilli</taxon>
        <taxon>Bacillales</taxon>
        <taxon>Bacillaceae</taxon>
        <taxon>Cytobacillus</taxon>
    </lineage>
</organism>
<evidence type="ECO:0000313" key="2">
    <source>
        <dbReference type="Proteomes" id="UP000215137"/>
    </source>
</evidence>
<name>A0A248TPX6_9BACI</name>
<geneLocation type="plasmid" evidence="2">
    <name>pbkbdgp4a</name>
</geneLocation>
<dbReference type="KEGG" id="bko:CKF48_23505"/>
<protein>
    <submittedName>
        <fullName evidence="1">Uncharacterized protein</fullName>
    </submittedName>
</protein>
<proteinExistence type="predicted"/>
<gene>
    <name evidence="1" type="ORF">CKF48_23505</name>
</gene>
<dbReference type="OrthoDB" id="2912061at2"/>
<keyword evidence="2" id="KW-1185">Reference proteome</keyword>
<dbReference type="RefSeq" id="WP_095373804.1">
    <property type="nucleotide sequence ID" value="NZ_CP022984.1"/>
</dbReference>
<dbReference type="AlphaFoldDB" id="A0A248TPX6"/>
<dbReference type="Proteomes" id="UP000215137">
    <property type="component" value="Plasmid pBkBDGP4A"/>
</dbReference>
<sequence length="253" mass="28823">MSKKRIFKSAGVGVMSLGIWFGTIGFTGNYVEASDNPIEIESVKSSRTVTDSDYKYGKPLKIYESEATGIQVEVHASNPEEAKQIKQVNGWSDNEHIEIMKDKSKLEQTQQYVDPEKDLPSIQPQHNDTPGWDLVGTEYWIMEYTGKIQVDTVWHSHGGDYKFTLPGHFAAIVLNNKATGTAELWENDPLNPDDYVTSWRYKPVYYDVDYIIRGISKFTDGSNKLAEFYTTHWGNYSEEKDGSSKLQGVKYYD</sequence>
<evidence type="ECO:0000313" key="1">
    <source>
        <dbReference type="EMBL" id="ASV70247.1"/>
    </source>
</evidence>
<reference evidence="1 2" key="1">
    <citation type="submission" date="2017-08" db="EMBL/GenBank/DDBJ databases">
        <title>Complete Genome Sequence of Bacillus kochii Oregon-R-modENCODE STRAIN BDGP4, isolated from Drosophila melanogaster gut.</title>
        <authorList>
            <person name="Wan K.H."/>
            <person name="Yu C."/>
            <person name="Park S."/>
            <person name="Hammonds A.S."/>
            <person name="Booth B.W."/>
            <person name="Celniker S.E."/>
        </authorList>
    </citation>
    <scope>NUCLEOTIDE SEQUENCE [LARGE SCALE GENOMIC DNA]</scope>
    <source>
        <strain evidence="1 2">BDGP4</strain>
        <plasmid evidence="2">pbkbdgp4a</plasmid>
    </source>
</reference>
<dbReference type="EMBL" id="CP022984">
    <property type="protein sequence ID" value="ASV70247.1"/>
    <property type="molecule type" value="Genomic_DNA"/>
</dbReference>